<accession>A0A0B6YXE4</accession>
<organism evidence="2">
    <name type="scientific">Arion vulgaris</name>
    <dbReference type="NCBI Taxonomy" id="1028688"/>
    <lineage>
        <taxon>Eukaryota</taxon>
        <taxon>Metazoa</taxon>
        <taxon>Spiralia</taxon>
        <taxon>Lophotrochozoa</taxon>
        <taxon>Mollusca</taxon>
        <taxon>Gastropoda</taxon>
        <taxon>Heterobranchia</taxon>
        <taxon>Euthyneura</taxon>
        <taxon>Panpulmonata</taxon>
        <taxon>Eupulmonata</taxon>
        <taxon>Stylommatophora</taxon>
        <taxon>Helicina</taxon>
        <taxon>Arionoidea</taxon>
        <taxon>Arionidae</taxon>
        <taxon>Arion</taxon>
    </lineage>
</organism>
<dbReference type="UniPathway" id="UPA00988"/>
<dbReference type="EMBL" id="HACG01014008">
    <property type="protein sequence ID" value="CEK60873.1"/>
    <property type="molecule type" value="Transcribed_RNA"/>
</dbReference>
<feature type="non-terminal residue" evidence="2">
    <location>
        <position position="1"/>
    </location>
</feature>
<dbReference type="GO" id="GO:0033588">
    <property type="term" value="C:elongator holoenzyme complex"/>
    <property type="evidence" value="ECO:0007669"/>
    <property type="project" value="InterPro"/>
</dbReference>
<name>A0A0B6YXE4_9EUPU</name>
<proteinExistence type="predicted"/>
<dbReference type="GO" id="GO:0002926">
    <property type="term" value="P:tRNA wobble base 5-methoxycarbonylmethyl-2-thiouridinylation"/>
    <property type="evidence" value="ECO:0007669"/>
    <property type="project" value="TreeGrafter"/>
</dbReference>
<feature type="non-terminal residue" evidence="2">
    <location>
        <position position="195"/>
    </location>
</feature>
<dbReference type="InterPro" id="IPR056165">
    <property type="entry name" value="Beta-prop_ELP1_2nd"/>
</dbReference>
<dbReference type="InterPro" id="IPR006849">
    <property type="entry name" value="Elp1"/>
</dbReference>
<evidence type="ECO:0000313" key="2">
    <source>
        <dbReference type="EMBL" id="CEK60873.1"/>
    </source>
</evidence>
<dbReference type="GO" id="GO:0005829">
    <property type="term" value="C:cytosol"/>
    <property type="evidence" value="ECO:0007669"/>
    <property type="project" value="TreeGrafter"/>
</dbReference>
<dbReference type="AlphaFoldDB" id="A0A0B6YXE4"/>
<gene>
    <name evidence="2" type="primary">ORF40598</name>
</gene>
<sequence>FDPSPGTNGVACLMANGQIAVFRYDVGESKNVTAKLDAAGGDGFKPRCDLPILVGIYEVLLEDCSSYPMNIQHFLWLPSDHFLFTTINDSSSASILHFGYISSEKKAIVVKNSLPVEAYILGAALNESTNHVAVQLSTGDILKFVPESESLLPWQTNAGDAVKFPIICTEMAVTSIGNEEVVLGLTERFRFYVNG</sequence>
<dbReference type="PANTHER" id="PTHR12747">
    <property type="entry name" value="ELONGATOR COMPLEX PROTEIN 1"/>
    <property type="match status" value="1"/>
</dbReference>
<evidence type="ECO:0000259" key="1">
    <source>
        <dbReference type="Pfam" id="PF23797"/>
    </source>
</evidence>
<protein>
    <recommendedName>
        <fullName evidence="1">ELP1 N-terminal second beta-propeller domain-containing protein</fullName>
    </recommendedName>
</protein>
<reference evidence="2" key="1">
    <citation type="submission" date="2014-12" db="EMBL/GenBank/DDBJ databases">
        <title>Insight into the proteome of Arion vulgaris.</title>
        <authorList>
            <person name="Aradska J."/>
            <person name="Bulat T."/>
            <person name="Smidak R."/>
            <person name="Sarate P."/>
            <person name="Gangsoo J."/>
            <person name="Sialana F."/>
            <person name="Bilban M."/>
            <person name="Lubec G."/>
        </authorList>
    </citation>
    <scope>NUCLEOTIDE SEQUENCE</scope>
    <source>
        <tissue evidence="2">Skin</tissue>
    </source>
</reference>
<dbReference type="Pfam" id="PF23797">
    <property type="entry name" value="Beta-prop_ELP1_2nd"/>
    <property type="match status" value="1"/>
</dbReference>
<dbReference type="PANTHER" id="PTHR12747:SF0">
    <property type="entry name" value="ELONGATOR COMPLEX PROTEIN 1"/>
    <property type="match status" value="1"/>
</dbReference>
<dbReference type="GO" id="GO:0000049">
    <property type="term" value="F:tRNA binding"/>
    <property type="evidence" value="ECO:0007669"/>
    <property type="project" value="TreeGrafter"/>
</dbReference>
<feature type="domain" description="ELP1 N-terminal second beta-propeller" evidence="1">
    <location>
        <begin position="10"/>
        <end position="195"/>
    </location>
</feature>